<dbReference type="EMBL" id="WOCE01000017">
    <property type="protein sequence ID" value="KAE9595801.1"/>
    <property type="molecule type" value="Genomic_DNA"/>
</dbReference>
<protein>
    <submittedName>
        <fullName evidence="1">Uncharacterized protein</fullName>
    </submittedName>
</protein>
<sequence length="74" mass="8287">MSRLMCLDRPVVDDQPPCLNRSRRALGCWPSETKTRPRQDVLVRDCRGWLSSTPESPSPPPLQAEADALIALTE</sequence>
<dbReference type="AlphaFoldDB" id="A0A6A4P2Z9"/>
<evidence type="ECO:0000313" key="1">
    <source>
        <dbReference type="EMBL" id="KAE9595801.1"/>
    </source>
</evidence>
<keyword evidence="2" id="KW-1185">Reference proteome</keyword>
<name>A0A6A4P2Z9_LUPAL</name>
<gene>
    <name evidence="1" type="ORF">Lalb_Chr17g0342581</name>
</gene>
<organism evidence="1 2">
    <name type="scientific">Lupinus albus</name>
    <name type="common">White lupine</name>
    <name type="synonym">Lupinus termis</name>
    <dbReference type="NCBI Taxonomy" id="3870"/>
    <lineage>
        <taxon>Eukaryota</taxon>
        <taxon>Viridiplantae</taxon>
        <taxon>Streptophyta</taxon>
        <taxon>Embryophyta</taxon>
        <taxon>Tracheophyta</taxon>
        <taxon>Spermatophyta</taxon>
        <taxon>Magnoliopsida</taxon>
        <taxon>eudicotyledons</taxon>
        <taxon>Gunneridae</taxon>
        <taxon>Pentapetalae</taxon>
        <taxon>rosids</taxon>
        <taxon>fabids</taxon>
        <taxon>Fabales</taxon>
        <taxon>Fabaceae</taxon>
        <taxon>Papilionoideae</taxon>
        <taxon>50 kb inversion clade</taxon>
        <taxon>genistoids sensu lato</taxon>
        <taxon>core genistoids</taxon>
        <taxon>Genisteae</taxon>
        <taxon>Lupinus</taxon>
    </lineage>
</organism>
<evidence type="ECO:0000313" key="2">
    <source>
        <dbReference type="Proteomes" id="UP000447434"/>
    </source>
</evidence>
<proteinExistence type="predicted"/>
<reference evidence="2" key="1">
    <citation type="journal article" date="2020" name="Nat. Commun.">
        <title>Genome sequence of the cluster root forming white lupin.</title>
        <authorList>
            <person name="Hufnagel B."/>
            <person name="Marques A."/>
            <person name="Soriano A."/>
            <person name="Marques L."/>
            <person name="Divol F."/>
            <person name="Doumas P."/>
            <person name="Sallet E."/>
            <person name="Mancinotti D."/>
            <person name="Carrere S."/>
            <person name="Marande W."/>
            <person name="Arribat S."/>
            <person name="Keller J."/>
            <person name="Huneau C."/>
            <person name="Blein T."/>
            <person name="Aime D."/>
            <person name="Laguerre M."/>
            <person name="Taylor J."/>
            <person name="Schubert V."/>
            <person name="Nelson M."/>
            <person name="Geu-Flores F."/>
            <person name="Crespi M."/>
            <person name="Gallardo-Guerrero K."/>
            <person name="Delaux P.-M."/>
            <person name="Salse J."/>
            <person name="Berges H."/>
            <person name="Guyot R."/>
            <person name="Gouzy J."/>
            <person name="Peret B."/>
        </authorList>
    </citation>
    <scope>NUCLEOTIDE SEQUENCE [LARGE SCALE GENOMIC DNA]</scope>
    <source>
        <strain evidence="2">cv. Amiga</strain>
    </source>
</reference>
<dbReference type="Proteomes" id="UP000447434">
    <property type="component" value="Chromosome 17"/>
</dbReference>
<accession>A0A6A4P2Z9</accession>
<comment type="caution">
    <text evidence="1">The sequence shown here is derived from an EMBL/GenBank/DDBJ whole genome shotgun (WGS) entry which is preliminary data.</text>
</comment>